<dbReference type="Proteomes" id="UP000426246">
    <property type="component" value="Chromosome"/>
</dbReference>
<evidence type="ECO:0000313" key="2">
    <source>
        <dbReference type="Proteomes" id="UP000426246"/>
    </source>
</evidence>
<gene>
    <name evidence="1" type="ORF">EHS13_20415</name>
</gene>
<dbReference type="AlphaFoldDB" id="A0A6B8RNH0"/>
<protein>
    <submittedName>
        <fullName evidence="1">Uncharacterized protein</fullName>
    </submittedName>
</protein>
<keyword evidence="2" id="KW-1185">Reference proteome</keyword>
<evidence type="ECO:0000313" key="1">
    <source>
        <dbReference type="EMBL" id="QGQ97083.1"/>
    </source>
</evidence>
<proteinExistence type="predicted"/>
<dbReference type="EMBL" id="CP034235">
    <property type="protein sequence ID" value="QGQ97083.1"/>
    <property type="molecule type" value="Genomic_DNA"/>
</dbReference>
<organism evidence="1 2">
    <name type="scientific">Paenibacillus psychroresistens</name>
    <dbReference type="NCBI Taxonomy" id="1778678"/>
    <lineage>
        <taxon>Bacteria</taxon>
        <taxon>Bacillati</taxon>
        <taxon>Bacillota</taxon>
        <taxon>Bacilli</taxon>
        <taxon>Bacillales</taxon>
        <taxon>Paenibacillaceae</taxon>
        <taxon>Paenibacillus</taxon>
    </lineage>
</organism>
<dbReference type="RefSeq" id="WP_155702183.1">
    <property type="nucleotide sequence ID" value="NZ_CP034235.1"/>
</dbReference>
<accession>A0A6B8RNH0</accession>
<name>A0A6B8RNH0_9BACL</name>
<reference evidence="2" key="1">
    <citation type="submission" date="2018-11" db="EMBL/GenBank/DDBJ databases">
        <title>Complete genome sequence of Paenibacillus sp. ML311-T8.</title>
        <authorList>
            <person name="Nam Y.-D."/>
            <person name="Kang J."/>
            <person name="Chung W.-H."/>
            <person name="Park Y.S."/>
        </authorList>
    </citation>
    <scope>NUCLEOTIDE SEQUENCE [LARGE SCALE GENOMIC DNA]</scope>
    <source>
        <strain evidence="2">ML311-T8</strain>
    </source>
</reference>
<dbReference type="KEGG" id="ppsc:EHS13_20415"/>
<sequence>MVLESEVPKKLVIGVTYTAKEIYYFLGYNDTIILCEDTPMFSDKGNSTYIVENMYETFVHRNENSNTYHIPVRKKKVYVISKN</sequence>